<reference evidence="2" key="1">
    <citation type="journal article" date="2020" name="Stud. Mycol.">
        <title>101 Dothideomycetes genomes: a test case for predicting lifestyles and emergence of pathogens.</title>
        <authorList>
            <person name="Haridas S."/>
            <person name="Albert R."/>
            <person name="Binder M."/>
            <person name="Bloem J."/>
            <person name="Labutti K."/>
            <person name="Salamov A."/>
            <person name="Andreopoulos B."/>
            <person name="Baker S."/>
            <person name="Barry K."/>
            <person name="Bills G."/>
            <person name="Bluhm B."/>
            <person name="Cannon C."/>
            <person name="Castanera R."/>
            <person name="Culley D."/>
            <person name="Daum C."/>
            <person name="Ezra D."/>
            <person name="Gonzalez J."/>
            <person name="Henrissat B."/>
            <person name="Kuo A."/>
            <person name="Liang C."/>
            <person name="Lipzen A."/>
            <person name="Lutzoni F."/>
            <person name="Magnuson J."/>
            <person name="Mondo S."/>
            <person name="Nolan M."/>
            <person name="Ohm R."/>
            <person name="Pangilinan J."/>
            <person name="Park H.-J."/>
            <person name="Ramirez L."/>
            <person name="Alfaro M."/>
            <person name="Sun H."/>
            <person name="Tritt A."/>
            <person name="Yoshinaga Y."/>
            <person name="Zwiers L.-H."/>
            <person name="Turgeon B."/>
            <person name="Goodwin S."/>
            <person name="Spatafora J."/>
            <person name="Crous P."/>
            <person name="Grigoriev I."/>
        </authorList>
    </citation>
    <scope>NUCLEOTIDE SEQUENCE</scope>
    <source>
        <strain evidence="2">CBS 279.74</strain>
    </source>
</reference>
<evidence type="ECO:0000313" key="3">
    <source>
        <dbReference type="Proteomes" id="UP000799428"/>
    </source>
</evidence>
<feature type="region of interest" description="Disordered" evidence="1">
    <location>
        <begin position="18"/>
        <end position="50"/>
    </location>
</feature>
<feature type="compositionally biased region" description="Basic residues" evidence="1">
    <location>
        <begin position="19"/>
        <end position="28"/>
    </location>
</feature>
<proteinExistence type="predicted"/>
<protein>
    <submittedName>
        <fullName evidence="2">Uncharacterized protein</fullName>
    </submittedName>
</protein>
<dbReference type="Proteomes" id="UP000799428">
    <property type="component" value="Unassembled WGS sequence"/>
</dbReference>
<evidence type="ECO:0000256" key="1">
    <source>
        <dbReference type="SAM" id="MobiDB-lite"/>
    </source>
</evidence>
<keyword evidence="3" id="KW-1185">Reference proteome</keyword>
<feature type="compositionally biased region" description="Basic residues" evidence="1">
    <location>
        <begin position="36"/>
        <end position="46"/>
    </location>
</feature>
<dbReference type="AlphaFoldDB" id="A0A6G1KAE1"/>
<gene>
    <name evidence="2" type="ORF">K504DRAFT_282476</name>
</gene>
<evidence type="ECO:0000313" key="2">
    <source>
        <dbReference type="EMBL" id="KAF2709778.1"/>
    </source>
</evidence>
<accession>A0A6G1KAE1</accession>
<sequence>MPTMGTWVQYIASSTAKLAPRKFGRQTRRSVPSPHPHPHPHPHPFHPFHPSQPPRLSRLYFVILGRPPKASTGRRVFTLSWTPSSSSSMWRSVDNALRAIRRQALLSKHLLGGKLAL</sequence>
<organism evidence="2 3">
    <name type="scientific">Pleomassaria siparia CBS 279.74</name>
    <dbReference type="NCBI Taxonomy" id="1314801"/>
    <lineage>
        <taxon>Eukaryota</taxon>
        <taxon>Fungi</taxon>
        <taxon>Dikarya</taxon>
        <taxon>Ascomycota</taxon>
        <taxon>Pezizomycotina</taxon>
        <taxon>Dothideomycetes</taxon>
        <taxon>Pleosporomycetidae</taxon>
        <taxon>Pleosporales</taxon>
        <taxon>Pleomassariaceae</taxon>
        <taxon>Pleomassaria</taxon>
    </lineage>
</organism>
<name>A0A6G1KAE1_9PLEO</name>
<dbReference type="EMBL" id="MU005770">
    <property type="protein sequence ID" value="KAF2709778.1"/>
    <property type="molecule type" value="Genomic_DNA"/>
</dbReference>